<organism evidence="1 2">
    <name type="scientific">Selenomonas ruminantium</name>
    <dbReference type="NCBI Taxonomy" id="971"/>
    <lineage>
        <taxon>Bacteria</taxon>
        <taxon>Bacillati</taxon>
        <taxon>Bacillota</taxon>
        <taxon>Negativicutes</taxon>
        <taxon>Selenomonadales</taxon>
        <taxon>Selenomonadaceae</taxon>
        <taxon>Selenomonas</taxon>
    </lineage>
</organism>
<sequence>MCKGKVDVTFDFTMDSPGYWDGFWERNEGLGAGACDPDACSPTLQRYHQLLWSKTLPNGEVFELMQGTGPMYLNWRGMHFGSDSILASFRYRDNRSVIEAVERSMPDYQTFMEDFLHKTYTIGGMIIFPKHHGSMNQRRGTDKQIRDRWDLTMECIRRFYNGENSPLSDVMEHDRDFYALFNNFKGYVDFFYLQDCVTEDYKQVRFWLGDGNFSNPPLPQTVDEYLAWIAAELDFLDKRNARIKAAIEQ</sequence>
<gene>
    <name evidence="1" type="ORF">SAMN05660648_00365</name>
</gene>
<dbReference type="AlphaFoldDB" id="A0A1H3VMS1"/>
<protein>
    <submittedName>
        <fullName evidence="1">Uncharacterized protein</fullName>
    </submittedName>
</protein>
<reference evidence="1 2" key="1">
    <citation type="submission" date="2016-10" db="EMBL/GenBank/DDBJ databases">
        <authorList>
            <person name="de Groot N.N."/>
        </authorList>
    </citation>
    <scope>NUCLEOTIDE SEQUENCE [LARGE SCALE GENOMIC DNA]</scope>
    <source>
        <strain evidence="1 2">DSM 2872</strain>
    </source>
</reference>
<name>A0A1H3VMS1_SELRU</name>
<proteinExistence type="predicted"/>
<dbReference type="EMBL" id="FNQG01000002">
    <property type="protein sequence ID" value="SDZ75544.1"/>
    <property type="molecule type" value="Genomic_DNA"/>
</dbReference>
<accession>A0A1H3VMS1</accession>
<dbReference type="RefSeq" id="WP_081349939.1">
    <property type="nucleotide sequence ID" value="NZ_FNQG01000002.1"/>
</dbReference>
<dbReference type="OrthoDB" id="1664004at2"/>
<dbReference type="Pfam" id="PF22507">
    <property type="entry name" value="DUF6994"/>
    <property type="match status" value="1"/>
</dbReference>
<dbReference type="InterPro" id="IPR054263">
    <property type="entry name" value="DUF6994"/>
</dbReference>
<dbReference type="Proteomes" id="UP000183469">
    <property type="component" value="Unassembled WGS sequence"/>
</dbReference>
<evidence type="ECO:0000313" key="1">
    <source>
        <dbReference type="EMBL" id="SDZ75544.1"/>
    </source>
</evidence>
<evidence type="ECO:0000313" key="2">
    <source>
        <dbReference type="Proteomes" id="UP000183469"/>
    </source>
</evidence>